<feature type="chain" id="PRO_5045180313" description="EF-hand domain-containing protein" evidence="2">
    <location>
        <begin position="22"/>
        <end position="177"/>
    </location>
</feature>
<dbReference type="PANTHER" id="PTHR10827">
    <property type="entry name" value="RETICULOCALBIN"/>
    <property type="match status" value="1"/>
</dbReference>
<organism evidence="4 5">
    <name type="scientific">Sphingoaurantiacus capsulatus</name>
    <dbReference type="NCBI Taxonomy" id="1771310"/>
    <lineage>
        <taxon>Bacteria</taxon>
        <taxon>Pseudomonadati</taxon>
        <taxon>Pseudomonadota</taxon>
        <taxon>Alphaproteobacteria</taxon>
        <taxon>Sphingomonadales</taxon>
        <taxon>Sphingosinicellaceae</taxon>
        <taxon>Sphingoaurantiacus</taxon>
    </lineage>
</organism>
<accession>A0ABV7XAP0</accession>
<comment type="caution">
    <text evidence="4">The sequence shown here is derived from an EMBL/GenBank/DDBJ whole genome shotgun (WGS) entry which is preliminary data.</text>
</comment>
<evidence type="ECO:0000259" key="3">
    <source>
        <dbReference type="PROSITE" id="PS50222"/>
    </source>
</evidence>
<proteinExistence type="predicted"/>
<dbReference type="InterPro" id="IPR002048">
    <property type="entry name" value="EF_hand_dom"/>
</dbReference>
<dbReference type="SUPFAM" id="SSF47473">
    <property type="entry name" value="EF-hand"/>
    <property type="match status" value="1"/>
</dbReference>
<dbReference type="Gene3D" id="1.10.238.10">
    <property type="entry name" value="EF-hand"/>
    <property type="match status" value="2"/>
</dbReference>
<dbReference type="Proteomes" id="UP001595615">
    <property type="component" value="Unassembled WGS sequence"/>
</dbReference>
<keyword evidence="2" id="KW-0732">Signal</keyword>
<protein>
    <recommendedName>
        <fullName evidence="3">EF-hand domain-containing protein</fullName>
    </recommendedName>
</protein>
<name>A0ABV7XAP0_9SPHN</name>
<reference evidence="5" key="1">
    <citation type="journal article" date="2019" name="Int. J. Syst. Evol. Microbiol.">
        <title>The Global Catalogue of Microorganisms (GCM) 10K type strain sequencing project: providing services to taxonomists for standard genome sequencing and annotation.</title>
        <authorList>
            <consortium name="The Broad Institute Genomics Platform"/>
            <consortium name="The Broad Institute Genome Sequencing Center for Infectious Disease"/>
            <person name="Wu L."/>
            <person name="Ma J."/>
        </authorList>
    </citation>
    <scope>NUCLEOTIDE SEQUENCE [LARGE SCALE GENOMIC DNA]</scope>
    <source>
        <strain evidence="5">KCTC 42644</strain>
    </source>
</reference>
<keyword evidence="5" id="KW-1185">Reference proteome</keyword>
<evidence type="ECO:0000313" key="4">
    <source>
        <dbReference type="EMBL" id="MFC3712312.1"/>
    </source>
</evidence>
<dbReference type="PROSITE" id="PS50222">
    <property type="entry name" value="EF_HAND_2"/>
    <property type="match status" value="2"/>
</dbReference>
<dbReference type="PROSITE" id="PS00018">
    <property type="entry name" value="EF_HAND_1"/>
    <property type="match status" value="2"/>
</dbReference>
<feature type="domain" description="EF-hand" evidence="3">
    <location>
        <begin position="47"/>
        <end position="82"/>
    </location>
</feature>
<sequence>MRTKILLAVSTAILASAVTFAAPGQGGGHRGFAKFDANSDGSVTRAEVDAKAATRFAMIDSNKDGFVTPAELKAQQDNAKAKWAEKRAERAEKAGEKAKARVEKRGDRMEKRFANREGKAAERFAARDANKDGRLSLTEFQAGGGKYFERFDADKNGTVTREEVAAAREAWKAKRKG</sequence>
<dbReference type="InterPro" id="IPR018247">
    <property type="entry name" value="EF_Hand_1_Ca_BS"/>
</dbReference>
<dbReference type="Pfam" id="PF13202">
    <property type="entry name" value="EF-hand_5"/>
    <property type="match status" value="4"/>
</dbReference>
<evidence type="ECO:0000313" key="5">
    <source>
        <dbReference type="Proteomes" id="UP001595615"/>
    </source>
</evidence>
<feature type="signal peptide" evidence="2">
    <location>
        <begin position="1"/>
        <end position="21"/>
    </location>
</feature>
<feature type="region of interest" description="Disordered" evidence="1">
    <location>
        <begin position="90"/>
        <end position="110"/>
    </location>
</feature>
<evidence type="ECO:0000256" key="1">
    <source>
        <dbReference type="SAM" id="MobiDB-lite"/>
    </source>
</evidence>
<dbReference type="EMBL" id="JBHRXV010000004">
    <property type="protein sequence ID" value="MFC3712312.1"/>
    <property type="molecule type" value="Genomic_DNA"/>
</dbReference>
<gene>
    <name evidence="4" type="ORF">ACFOMD_07010</name>
</gene>
<dbReference type="PANTHER" id="PTHR10827:SF85">
    <property type="entry name" value="CALCIUM-BINDING PROTEIN"/>
    <property type="match status" value="1"/>
</dbReference>
<dbReference type="RefSeq" id="WP_380858934.1">
    <property type="nucleotide sequence ID" value="NZ_JBHRXV010000004.1"/>
</dbReference>
<dbReference type="InterPro" id="IPR011992">
    <property type="entry name" value="EF-hand-dom_pair"/>
</dbReference>
<feature type="domain" description="EF-hand" evidence="3">
    <location>
        <begin position="146"/>
        <end position="174"/>
    </location>
</feature>
<evidence type="ECO:0000256" key="2">
    <source>
        <dbReference type="SAM" id="SignalP"/>
    </source>
</evidence>